<dbReference type="InterPro" id="IPR013154">
    <property type="entry name" value="ADH-like_N"/>
</dbReference>
<accession>A0ABR7LZD8</accession>
<reference evidence="2 3" key="1">
    <citation type="submission" date="2020-06" db="EMBL/GenBank/DDBJ databases">
        <title>Actinomadura xiongansis sp. nov., isolated from soil of Baiyangdian.</title>
        <authorList>
            <person name="Zhang X."/>
        </authorList>
    </citation>
    <scope>NUCLEOTIDE SEQUENCE [LARGE SCALE GENOMIC DNA]</scope>
    <source>
        <strain evidence="2 3">HBUM206468</strain>
    </source>
</reference>
<dbReference type="PANTHER" id="PTHR11695:SF648">
    <property type="entry name" value="ZINC-BINDING OXIDOREDUCTASE"/>
    <property type="match status" value="1"/>
</dbReference>
<name>A0ABR7LZD8_9ACTN</name>
<organism evidence="2 3">
    <name type="scientific">Actinomadura alba</name>
    <dbReference type="NCBI Taxonomy" id="406431"/>
    <lineage>
        <taxon>Bacteria</taxon>
        <taxon>Bacillati</taxon>
        <taxon>Actinomycetota</taxon>
        <taxon>Actinomycetes</taxon>
        <taxon>Streptosporangiales</taxon>
        <taxon>Thermomonosporaceae</taxon>
        <taxon>Actinomadura</taxon>
    </lineage>
</organism>
<evidence type="ECO:0000259" key="1">
    <source>
        <dbReference type="SMART" id="SM00829"/>
    </source>
</evidence>
<dbReference type="Proteomes" id="UP000805614">
    <property type="component" value="Unassembled WGS sequence"/>
</dbReference>
<protein>
    <submittedName>
        <fullName evidence="2">NAD(P)-dependent alcohol dehydrogenase</fullName>
    </submittedName>
</protein>
<dbReference type="InterPro" id="IPR050700">
    <property type="entry name" value="YIM1/Zinc_Alcohol_DH_Fams"/>
</dbReference>
<dbReference type="RefSeq" id="WP_187247265.1">
    <property type="nucleotide sequence ID" value="NZ_BAAAOK010000005.1"/>
</dbReference>
<proteinExistence type="predicted"/>
<dbReference type="Gene3D" id="3.90.180.10">
    <property type="entry name" value="Medium-chain alcohol dehydrogenases, catalytic domain"/>
    <property type="match status" value="1"/>
</dbReference>
<dbReference type="Pfam" id="PF13602">
    <property type="entry name" value="ADH_zinc_N_2"/>
    <property type="match status" value="1"/>
</dbReference>
<keyword evidence="3" id="KW-1185">Reference proteome</keyword>
<dbReference type="SMART" id="SM00829">
    <property type="entry name" value="PKS_ER"/>
    <property type="match status" value="1"/>
</dbReference>
<feature type="domain" description="Enoyl reductase (ER)" evidence="1">
    <location>
        <begin position="10"/>
        <end position="326"/>
    </location>
</feature>
<dbReference type="SUPFAM" id="SSF51735">
    <property type="entry name" value="NAD(P)-binding Rossmann-fold domains"/>
    <property type="match status" value="1"/>
</dbReference>
<dbReference type="CDD" id="cd08267">
    <property type="entry name" value="MDR1"/>
    <property type="match status" value="1"/>
</dbReference>
<dbReference type="InterPro" id="IPR036291">
    <property type="entry name" value="NAD(P)-bd_dom_sf"/>
</dbReference>
<dbReference type="PROSITE" id="PS01162">
    <property type="entry name" value="QOR_ZETA_CRYSTAL"/>
    <property type="match status" value="1"/>
</dbReference>
<comment type="caution">
    <text evidence="2">The sequence shown here is derived from an EMBL/GenBank/DDBJ whole genome shotgun (WGS) entry which is preliminary data.</text>
</comment>
<dbReference type="Pfam" id="PF08240">
    <property type="entry name" value="ADH_N"/>
    <property type="match status" value="1"/>
</dbReference>
<dbReference type="InterPro" id="IPR002364">
    <property type="entry name" value="Quin_OxRdtase/zeta-crystal_CS"/>
</dbReference>
<dbReference type="Gene3D" id="3.40.50.720">
    <property type="entry name" value="NAD(P)-binding Rossmann-like Domain"/>
    <property type="match status" value="1"/>
</dbReference>
<evidence type="ECO:0000313" key="2">
    <source>
        <dbReference type="EMBL" id="MBC6470221.1"/>
    </source>
</evidence>
<gene>
    <name evidence="2" type="ORF">HKK74_32730</name>
</gene>
<dbReference type="SUPFAM" id="SSF50129">
    <property type="entry name" value="GroES-like"/>
    <property type="match status" value="1"/>
</dbReference>
<dbReference type="InterPro" id="IPR011032">
    <property type="entry name" value="GroES-like_sf"/>
</dbReference>
<dbReference type="EMBL" id="JABVEC010000038">
    <property type="protein sequence ID" value="MBC6470221.1"/>
    <property type="molecule type" value="Genomic_DNA"/>
</dbReference>
<dbReference type="PANTHER" id="PTHR11695">
    <property type="entry name" value="ALCOHOL DEHYDROGENASE RELATED"/>
    <property type="match status" value="1"/>
</dbReference>
<evidence type="ECO:0000313" key="3">
    <source>
        <dbReference type="Proteomes" id="UP000805614"/>
    </source>
</evidence>
<sequence>MKAFVLRSYGSPEVLDLTDIDKPVPGDDEVLVRVRATSVQPYDWHHMRGEPYIARLMPGGPGLRKPRFGILGSDMAGEVEAVGKNVTGFRPGDEVFAQLEHGGFAEYVCVGEDELAPKPKNLSFEQAAAVPLAANTALLGLRDQGRIQPGQKVLINGASGGVGTFAVQIARAFGAEVTGVCSTRNVDLVRSLGATEVIDYTTADFTRNGRRYELLLDVAGSRSGSACRRVLTRKGTYVAVGGPAGRWLQPAGHVFASLAASPFVSQRLAMADVVRCKEKKQNLMTLTRLIEDGRITPVIDRRFAFDEIPAAVEYQEAGHVPGKVVITV</sequence>
<dbReference type="InterPro" id="IPR020843">
    <property type="entry name" value="ER"/>
</dbReference>